<feature type="transmembrane region" description="Helical" evidence="7">
    <location>
        <begin position="149"/>
        <end position="170"/>
    </location>
</feature>
<keyword evidence="3 7" id="KW-0812">Transmembrane</keyword>
<dbReference type="Gene3D" id="1.20.1250.20">
    <property type="entry name" value="MFS general substrate transporter like domains"/>
    <property type="match status" value="2"/>
</dbReference>
<dbReference type="InterPro" id="IPR011701">
    <property type="entry name" value="MFS"/>
</dbReference>
<feature type="transmembrane region" description="Helical" evidence="7">
    <location>
        <begin position="290"/>
        <end position="312"/>
    </location>
</feature>
<dbReference type="Pfam" id="PF07690">
    <property type="entry name" value="MFS_1"/>
    <property type="match status" value="1"/>
</dbReference>
<evidence type="ECO:0000256" key="2">
    <source>
        <dbReference type="ARBA" id="ARBA00022475"/>
    </source>
</evidence>
<proteinExistence type="predicted"/>
<gene>
    <name evidence="9" type="ORF">WM41_0512</name>
</gene>
<evidence type="ECO:0000313" key="10">
    <source>
        <dbReference type="Proteomes" id="UP000070339"/>
    </source>
</evidence>
<feature type="transmembrane region" description="Helical" evidence="7">
    <location>
        <begin position="343"/>
        <end position="363"/>
    </location>
</feature>
<dbReference type="CDD" id="cd17324">
    <property type="entry name" value="MFS_NepI_like"/>
    <property type="match status" value="1"/>
</dbReference>
<feature type="transmembrane region" description="Helical" evidence="7">
    <location>
        <begin position="213"/>
        <end position="232"/>
    </location>
</feature>
<feature type="transmembrane region" description="Helical" evidence="7">
    <location>
        <begin position="182"/>
        <end position="201"/>
    </location>
</feature>
<evidence type="ECO:0000256" key="1">
    <source>
        <dbReference type="ARBA" id="ARBA00004651"/>
    </source>
</evidence>
<comment type="caution">
    <text evidence="9">The sequence shown here is derived from an EMBL/GenBank/DDBJ whole genome shotgun (WGS) entry which is preliminary data.</text>
</comment>
<feature type="transmembrane region" description="Helical" evidence="7">
    <location>
        <begin position="319"/>
        <end position="337"/>
    </location>
</feature>
<dbReference type="InterPro" id="IPR020846">
    <property type="entry name" value="MFS_dom"/>
</dbReference>
<feature type="domain" description="Major facilitator superfamily (MFS) profile" evidence="8">
    <location>
        <begin position="58"/>
        <end position="432"/>
    </location>
</feature>
<feature type="region of interest" description="Disordered" evidence="6">
    <location>
        <begin position="1"/>
        <end position="29"/>
    </location>
</feature>
<dbReference type="SUPFAM" id="SSF103473">
    <property type="entry name" value="MFS general substrate transporter"/>
    <property type="match status" value="1"/>
</dbReference>
<evidence type="ECO:0000256" key="7">
    <source>
        <dbReference type="SAM" id="Phobius"/>
    </source>
</evidence>
<evidence type="ECO:0000256" key="6">
    <source>
        <dbReference type="SAM" id="MobiDB-lite"/>
    </source>
</evidence>
<feature type="transmembrane region" description="Helical" evidence="7">
    <location>
        <begin position="384"/>
        <end position="405"/>
    </location>
</feature>
<dbReference type="InterPro" id="IPR036259">
    <property type="entry name" value="MFS_trans_sf"/>
</dbReference>
<evidence type="ECO:0000259" key="8">
    <source>
        <dbReference type="PROSITE" id="PS50850"/>
    </source>
</evidence>
<evidence type="ECO:0000313" key="9">
    <source>
        <dbReference type="EMBL" id="KXU18979.1"/>
    </source>
</evidence>
<comment type="subcellular location">
    <subcellularLocation>
        <location evidence="1">Cell membrane</location>
        <topology evidence="1">Multi-pass membrane protein</topology>
    </subcellularLocation>
</comment>
<feature type="transmembrane region" description="Helical" evidence="7">
    <location>
        <begin position="124"/>
        <end position="143"/>
    </location>
</feature>
<name>A0ABR5VBK6_9CORY</name>
<feature type="transmembrane region" description="Helical" evidence="7">
    <location>
        <begin position="411"/>
        <end position="432"/>
    </location>
</feature>
<dbReference type="EMBL" id="LTEB01000014">
    <property type="protein sequence ID" value="KXU18979.1"/>
    <property type="molecule type" value="Genomic_DNA"/>
</dbReference>
<protein>
    <submittedName>
        <fullName evidence="9">Sugar (And other) transporter family protein</fullName>
    </submittedName>
</protein>
<dbReference type="PANTHER" id="PTHR43124:SF3">
    <property type="entry name" value="CHLORAMPHENICOL EFFLUX PUMP RV0191"/>
    <property type="match status" value="1"/>
</dbReference>
<evidence type="ECO:0000256" key="5">
    <source>
        <dbReference type="ARBA" id="ARBA00023136"/>
    </source>
</evidence>
<feature type="transmembrane region" description="Helical" evidence="7">
    <location>
        <begin position="253"/>
        <end position="278"/>
    </location>
</feature>
<organism evidence="9 10">
    <name type="scientific">Corynebacterium simulans</name>
    <dbReference type="NCBI Taxonomy" id="146827"/>
    <lineage>
        <taxon>Bacteria</taxon>
        <taxon>Bacillati</taxon>
        <taxon>Actinomycetota</taxon>
        <taxon>Actinomycetes</taxon>
        <taxon>Mycobacteriales</taxon>
        <taxon>Corynebacteriaceae</taxon>
        <taxon>Corynebacterium</taxon>
    </lineage>
</organism>
<dbReference type="Proteomes" id="UP000070339">
    <property type="component" value="Unassembled WGS sequence"/>
</dbReference>
<dbReference type="InterPro" id="IPR050189">
    <property type="entry name" value="MFS_Efflux_Transporters"/>
</dbReference>
<evidence type="ECO:0000256" key="4">
    <source>
        <dbReference type="ARBA" id="ARBA00022989"/>
    </source>
</evidence>
<accession>A0ABR5VBK6</accession>
<evidence type="ECO:0000256" key="3">
    <source>
        <dbReference type="ARBA" id="ARBA00022692"/>
    </source>
</evidence>
<feature type="transmembrane region" description="Helical" evidence="7">
    <location>
        <begin position="56"/>
        <end position="84"/>
    </location>
</feature>
<keyword evidence="2" id="KW-1003">Cell membrane</keyword>
<keyword evidence="10" id="KW-1185">Reference proteome</keyword>
<sequence length="445" mass="46082">MKPVSSTAASADSSRPDASRADASPADASRADALLADAAPKPRVPRQTEISNARRMLVTLALALGAFSIGTTEFVSMGLLPLIAGDFGITEDAASTLISVYALGVVVGAPVISAVTGKFPRRRLIILLIAFLLIGNLLTALAPNLATLLIARFIAGLPHGAYFSVANLSAAAMAPKGARGKAMAAIGMGLAVATVVGVPAAQALGQSLGWHAAYFLVVLLALATMILLFFLFPHMTQMPSTDISTELGALKNLQVWLSVIMGIVGFGGMFAVYTYITWTMTEVAGMPEHWTWAVLMIYGIGMTIGNAVGGALADRNTEYSIVFALLCLVATSLIFFFGAHSLWVAATAFGFLAFFGSVLIPSLQLRLMIVAGDAQTLASAFNQSALNIANASGAALGGLVVGAGFDYNATSLVGAVLASGGIVVWFITQVTAKRSGVYSKIIEQS</sequence>
<feature type="transmembrane region" description="Helical" evidence="7">
    <location>
        <begin position="96"/>
        <end position="117"/>
    </location>
</feature>
<dbReference type="PROSITE" id="PS50850">
    <property type="entry name" value="MFS"/>
    <property type="match status" value="1"/>
</dbReference>
<keyword evidence="5 7" id="KW-0472">Membrane</keyword>
<dbReference type="PANTHER" id="PTHR43124">
    <property type="entry name" value="PURINE EFFLUX PUMP PBUE"/>
    <property type="match status" value="1"/>
</dbReference>
<keyword evidence="4 7" id="KW-1133">Transmembrane helix</keyword>
<reference evidence="9 10" key="1">
    <citation type="journal article" date="2016" name="Int. J. Syst. Evol. Microbiol.">
        <title>Resolving the Complexity of Human Skin Metagenomes Using Single-Molecule Sequencing.</title>
        <authorList>
            <consortium name="NISC Comparative Sequencing Program"/>
            <person name="Tsai Y.C."/>
            <person name="Conlan S."/>
            <person name="Deming C."/>
            <person name="Segre J.A."/>
            <person name="Kong H.H."/>
            <person name="Korlach J."/>
            <person name="Oh J."/>
        </authorList>
    </citation>
    <scope>NUCLEOTIDE SEQUENCE [LARGE SCALE GENOMIC DNA]</scope>
    <source>
        <strain evidence="9 10">1B08</strain>
    </source>
</reference>